<name>A0A3Q0GUC3_ALLSI</name>
<evidence type="ECO:0000313" key="7">
    <source>
        <dbReference type="RefSeq" id="XP_025063376.1"/>
    </source>
</evidence>
<dbReference type="InParanoid" id="A0A3Q0GUC3"/>
<dbReference type="SMART" id="SM00320">
    <property type="entry name" value="WD40"/>
    <property type="match status" value="3"/>
</dbReference>
<protein>
    <submittedName>
        <fullName evidence="7">Uncharacterized protein LOC112550770</fullName>
    </submittedName>
</protein>
<gene>
    <name evidence="7" type="primary">LOC112550770</name>
</gene>
<proteinExistence type="predicted"/>
<evidence type="ECO:0000256" key="4">
    <source>
        <dbReference type="SAM" id="MobiDB-lite"/>
    </source>
</evidence>
<dbReference type="Pfam" id="PF00400">
    <property type="entry name" value="WD40"/>
    <property type="match status" value="1"/>
</dbReference>
<dbReference type="Pfam" id="PF05729">
    <property type="entry name" value="NACHT"/>
    <property type="match status" value="1"/>
</dbReference>
<dbReference type="InterPro" id="IPR001680">
    <property type="entry name" value="WD40_rpt"/>
</dbReference>
<dbReference type="PROSITE" id="PS50294">
    <property type="entry name" value="WD_REPEATS_REGION"/>
    <property type="match status" value="1"/>
</dbReference>
<evidence type="ECO:0000259" key="5">
    <source>
        <dbReference type="PROSITE" id="PS50837"/>
    </source>
</evidence>
<keyword evidence="6" id="KW-1185">Reference proteome</keyword>
<feature type="compositionally biased region" description="Acidic residues" evidence="4">
    <location>
        <begin position="2059"/>
        <end position="2068"/>
    </location>
</feature>
<feature type="compositionally biased region" description="Basic residues" evidence="4">
    <location>
        <begin position="1803"/>
        <end position="1815"/>
    </location>
</feature>
<dbReference type="InterPro" id="IPR057588">
    <property type="entry name" value="NWD1/2-like_WH"/>
</dbReference>
<dbReference type="InterPro" id="IPR036322">
    <property type="entry name" value="WD40_repeat_dom_sf"/>
</dbReference>
<dbReference type="STRING" id="38654.A0A3Q0GUC3"/>
<dbReference type="SUPFAM" id="SSF52540">
    <property type="entry name" value="P-loop containing nucleoside triphosphate hydrolases"/>
    <property type="match status" value="1"/>
</dbReference>
<feature type="domain" description="NACHT" evidence="5">
    <location>
        <begin position="766"/>
        <end position="871"/>
    </location>
</feature>
<dbReference type="Gene3D" id="2.130.10.10">
    <property type="entry name" value="YVTN repeat-like/Quinoprotein amine dehydrogenase"/>
    <property type="match status" value="2"/>
</dbReference>
<dbReference type="SUPFAM" id="SSF50998">
    <property type="entry name" value="Quinoprotein alcohol dehydrogenase-like"/>
    <property type="match status" value="1"/>
</dbReference>
<feature type="region of interest" description="Disordered" evidence="4">
    <location>
        <begin position="2039"/>
        <end position="2068"/>
    </location>
</feature>
<dbReference type="PROSITE" id="PS50082">
    <property type="entry name" value="WD_REPEATS_2"/>
    <property type="match status" value="1"/>
</dbReference>
<dbReference type="InterPro" id="IPR015943">
    <property type="entry name" value="WD40/YVTN_repeat-like_dom_sf"/>
</dbReference>
<evidence type="ECO:0000256" key="2">
    <source>
        <dbReference type="ARBA" id="ARBA00022737"/>
    </source>
</evidence>
<feature type="repeat" description="WD" evidence="3">
    <location>
        <begin position="1286"/>
        <end position="1327"/>
    </location>
</feature>
<dbReference type="InterPro" id="IPR027417">
    <property type="entry name" value="P-loop_NTPase"/>
</dbReference>
<dbReference type="InterPro" id="IPR052752">
    <property type="entry name" value="NACHT-WD_repeat"/>
</dbReference>
<dbReference type="Pfam" id="PF25469">
    <property type="entry name" value="WHD_NWD1"/>
    <property type="match status" value="1"/>
</dbReference>
<keyword evidence="2" id="KW-0677">Repeat</keyword>
<organism evidence="6 7">
    <name type="scientific">Alligator sinensis</name>
    <name type="common">Chinese alligator</name>
    <dbReference type="NCBI Taxonomy" id="38654"/>
    <lineage>
        <taxon>Eukaryota</taxon>
        <taxon>Metazoa</taxon>
        <taxon>Chordata</taxon>
        <taxon>Craniata</taxon>
        <taxon>Vertebrata</taxon>
        <taxon>Euteleostomi</taxon>
        <taxon>Archelosauria</taxon>
        <taxon>Archosauria</taxon>
        <taxon>Crocodylia</taxon>
        <taxon>Alligatoridae</taxon>
        <taxon>Alligatorinae</taxon>
        <taxon>Alligator</taxon>
    </lineage>
</organism>
<dbReference type="KEGG" id="asn:112550770"/>
<dbReference type="Proteomes" id="UP000189705">
    <property type="component" value="Unplaced"/>
</dbReference>
<dbReference type="InterPro" id="IPR011047">
    <property type="entry name" value="Quinoprotein_ADH-like_sf"/>
</dbReference>
<keyword evidence="1 3" id="KW-0853">WD repeat</keyword>
<evidence type="ECO:0000313" key="6">
    <source>
        <dbReference type="Proteomes" id="UP000189705"/>
    </source>
</evidence>
<evidence type="ECO:0000256" key="1">
    <source>
        <dbReference type="ARBA" id="ARBA00022574"/>
    </source>
</evidence>
<feature type="compositionally biased region" description="Polar residues" evidence="4">
    <location>
        <begin position="2039"/>
        <end position="2048"/>
    </location>
</feature>
<dbReference type="PANTHER" id="PTHR19871">
    <property type="entry name" value="BETA TRANSDUCIN-RELATED PROTEIN"/>
    <property type="match status" value="1"/>
</dbReference>
<feature type="region of interest" description="Disordered" evidence="4">
    <location>
        <begin position="1799"/>
        <end position="1825"/>
    </location>
</feature>
<dbReference type="InterPro" id="IPR007111">
    <property type="entry name" value="NACHT_NTPase"/>
</dbReference>
<dbReference type="Gene3D" id="3.40.50.300">
    <property type="entry name" value="P-loop containing nucleotide triphosphate hydrolases"/>
    <property type="match status" value="1"/>
</dbReference>
<evidence type="ECO:0000256" key="3">
    <source>
        <dbReference type="PROSITE-ProRule" id="PRU00221"/>
    </source>
</evidence>
<dbReference type="PROSITE" id="PS50837">
    <property type="entry name" value="NACHT"/>
    <property type="match status" value="1"/>
</dbReference>
<accession>A0A3Q0GUC3</accession>
<dbReference type="RefSeq" id="XP_025063376.1">
    <property type="nucleotide sequence ID" value="XM_025207591.1"/>
</dbReference>
<sequence length="2068" mass="235121">MQFLPRNYTADFCRRKEIKIHAFQEGQVDMINRSCKWSGEGKKGYKETTCFPSISKRYLENAIARQDCHWHMPYVKISEETHTRVKTHLKHHMQHRLAQRLKQPSGCESMLKNENRFALGNTEVFTLKHKEKTIDQDRGCHANSRTFTDESQCTDKSSLQSEEEFFLKSNKTEMPRGINVNSWDLPALKEEEMPFSKGHKIRVDRESSGVMTDWLNNTSLRTVLTKNEYTWKDNGADGLVYNEYLFRTTDQLKSHSASKVEKTKLYAAMLPRIWDVPADLGDDKQQNSPDIEIDRAAIRGYISTPCSVRKRTFMVYICGGYQDSEEERNELMKRSYPQLYSYCKERGYDFQMLDLRWGLTDGVSNDHHMVSLHLEALKKCQELGQQMFFVFIGQKHDDPVIPHTISKENLEAIKNTIESLKLVAIQQKQNMSSGVKLDGTKEAVLTKKTEHVDDNHTDTSKEFLGTGKSSEENITEMRDNKELESNISDEQDLSNTSPLTEHKSAAEYEKELRLLNQWYRLDENYVPSVYSLQPISTFYKDIFSKDPVRKQQAKSKWLSSFQKLHKILQEYASIAVGQDTASMLLKTVLQQEVDQGLCVHGFPEDHCHCFKRDICDLQFNLSRKQASKYIDVHPLKPEINIGMYEAHQNFIKSIYTRLHHTNIYEKSISWGKKGIDPASNRSHAYYLERLCNDFQKIVITHFSRLIKSKKIPDVLDARRRKQILQIHRDEEILEHIQHCQGLIKCVIGRETFLCHVKNQILSSNRKLIVLHGEAGSGKSTLMAKAASLAPHWIPGDLRVIIRFIGVTGESRNVRLVLLSLCYQIADIYQISINLSEDFEALVQEFASLLEFATKDKALLISLDGLDELSEEYGADLSWIPTKLPENVYFMVSTSTESNCSCLKALKEIGVEQNILQIPSLTFTEINHLITCWLKRDCRILSTYQQQLLIEACVACPLPLYMFCAYKESFLWTSFSLETKVYLPPDLSKMYSWLMEKMEKNHGEQVIKRTAAYITLSKNGIALEELLDLLSLDETVMQEITKYQKVSVLAFPQVLWMKIQKDFGEHLVEQRSENTYVFSWAHSFLKHICMERYLKTCDLQLSLHAAFADYYLGHKAPKINGEMTTFQPLAWVLKKESKVSYVFNLRKLVGTSYHLIKSNNIPMLITECLFNYEFLLHKACALSVISIEEDLKAAASVERTLLDLNLLSETLKLSKKVLLKDPYQLASQLIGRLHQIVAADKPVAPGDPKKYLHLPALLSQCQESSIPVLVPSTTCLLAPGGLLCELLPGHMDKITAVAETQKDLMVVTASQDGTLKYWDLNTGKATFTLCGAGKNIDSITVCQENRLVAVTENNSFKIWDLSLGKVIYKADGFPDTPILTSAMNGQFLLVFFDGSLLVKVFDLTDSCQLLHEAHISAEDDAPVHKNHSVLVSKNSVKDYVLCAYRSGKEAMVFSAKKGQVTAKLTSQEPVVAVEGVAITKEYFLVIFRCPFMGQQDIVHIELFSVGTFVYTHTLKGCCNDFIFTYFINHLGSHLVAFSSIPNTSTTEIIVWNLESEEHKHLAKLPSVPVGGVCSDLHYCLAFCDGENCLQSWNLASKINDQSLTVTANKPKKISGIQDILTIQNYPRYVVCRNLSPGAITVWNIVKSKCKGNAVRVERGLVENTDIVLVRDMKLFVLTDKGMAPFTDPPLSIFQTLLIYDLLKKKYVKKQTGLYIIPCQNHEYKILEGELLLGLSENRDHMIIWNLESGFIKERIRPEYKDKPPLQTILPGQLVSKDTVDLYKDMLFKREGGRGATVLQAPQGRHVKSKKGKKRRSDKNVREDPGKLQQLANEKYNAIDEYLLSGDEKVIVCSYYAHHLSVFSLKTLSHLHTLESRRSMLFLHNAALTYAGNYLVLSNYSDEEKISYITLWDLQTGKVKKRLKNEPNVCCVAITDNASRIVFGVMVENRIKVWDPFEHGHKAISGYESLHLTVNSKLQMLEGGAKAVLLAGEVSLWDLHSCTVMSVFTPDSKISCLTVALDRKTILLGVSDSPALITLKTSSSKAPVSSTERDLFGEESTSSEEEPEQN</sequence>
<dbReference type="GeneID" id="112550770"/>
<reference evidence="7" key="1">
    <citation type="submission" date="2025-08" db="UniProtKB">
        <authorList>
            <consortium name="RefSeq"/>
        </authorList>
    </citation>
    <scope>IDENTIFICATION</scope>
</reference>
<dbReference type="PANTHER" id="PTHR19871:SF43">
    <property type="entry name" value="SI:CH211-212K18.6"/>
    <property type="match status" value="1"/>
</dbReference>
<dbReference type="SUPFAM" id="SSF50978">
    <property type="entry name" value="WD40 repeat-like"/>
    <property type="match status" value="1"/>
</dbReference>